<dbReference type="Gene3D" id="3.40.630.10">
    <property type="entry name" value="Zn peptidases"/>
    <property type="match status" value="1"/>
</dbReference>
<dbReference type="NCBIfam" id="TIGR01910">
    <property type="entry name" value="DapE-ArgE"/>
    <property type="match status" value="1"/>
</dbReference>
<accession>A0ABV3Y621</accession>
<dbReference type="InterPro" id="IPR002933">
    <property type="entry name" value="Peptidase_M20"/>
</dbReference>
<dbReference type="EC" id="3.5.1.18" evidence="5"/>
<dbReference type="CDD" id="cd08659">
    <property type="entry name" value="M20_ArgE_DapE-like"/>
    <property type="match status" value="1"/>
</dbReference>
<gene>
    <name evidence="14" type="ORF">AB6A68_11110</name>
</gene>
<evidence type="ECO:0000256" key="9">
    <source>
        <dbReference type="ARBA" id="ARBA00022833"/>
    </source>
</evidence>
<dbReference type="PROSITE" id="PS00759">
    <property type="entry name" value="ARGE_DAPE_CPG2_2"/>
    <property type="match status" value="1"/>
</dbReference>
<reference evidence="14 15" key="1">
    <citation type="submission" date="2024-07" db="EMBL/GenBank/DDBJ databases">
        <title>Draft Genome Sequence of Ferrimicrobium acidiphilum Strain YE2023, Isolated from a Pulp of Bioleach Reactor.</title>
        <authorList>
            <person name="Elkina Y.A."/>
            <person name="Bulaeva A.G."/>
            <person name="Beletsky A.V."/>
            <person name="Mardanov A.V."/>
        </authorList>
    </citation>
    <scope>NUCLEOTIDE SEQUENCE [LARGE SCALE GENOMIC DNA]</scope>
    <source>
        <strain evidence="14 15">YE2023</strain>
    </source>
</reference>
<dbReference type="Pfam" id="PF01546">
    <property type="entry name" value="Peptidase_M20"/>
    <property type="match status" value="1"/>
</dbReference>
<dbReference type="Gene3D" id="3.30.70.360">
    <property type="match status" value="1"/>
</dbReference>
<comment type="cofactor">
    <cofactor evidence="1">
        <name>Co(2+)</name>
        <dbReference type="ChEBI" id="CHEBI:48828"/>
    </cofactor>
</comment>
<evidence type="ECO:0000256" key="8">
    <source>
        <dbReference type="ARBA" id="ARBA00022801"/>
    </source>
</evidence>
<protein>
    <recommendedName>
        <fullName evidence="6">Probable succinyl-diaminopimelate desuccinylase</fullName>
        <ecNumber evidence="5">3.5.1.18</ecNumber>
    </recommendedName>
</protein>
<comment type="caution">
    <text evidence="14">The sequence shown here is derived from an EMBL/GenBank/DDBJ whole genome shotgun (WGS) entry which is preliminary data.</text>
</comment>
<feature type="non-terminal residue" evidence="14">
    <location>
        <position position="1"/>
    </location>
</feature>
<evidence type="ECO:0000256" key="6">
    <source>
        <dbReference type="ARBA" id="ARBA00016853"/>
    </source>
</evidence>
<keyword evidence="8" id="KW-0378">Hydrolase</keyword>
<evidence type="ECO:0000256" key="12">
    <source>
        <dbReference type="SAM" id="MobiDB-lite"/>
    </source>
</evidence>
<comment type="catalytic activity">
    <reaction evidence="11">
        <text>N-succinyl-(2S,6S)-2,6-diaminopimelate + H2O = (2S,6S)-2,6-diaminopimelate + succinate</text>
        <dbReference type="Rhea" id="RHEA:22608"/>
        <dbReference type="ChEBI" id="CHEBI:15377"/>
        <dbReference type="ChEBI" id="CHEBI:30031"/>
        <dbReference type="ChEBI" id="CHEBI:57609"/>
        <dbReference type="ChEBI" id="CHEBI:58087"/>
        <dbReference type="EC" id="3.5.1.18"/>
    </reaction>
</comment>
<dbReference type="SUPFAM" id="SSF53187">
    <property type="entry name" value="Zn-dependent exopeptidases"/>
    <property type="match status" value="1"/>
</dbReference>
<dbReference type="PANTHER" id="PTHR43808">
    <property type="entry name" value="ACETYLORNITHINE DEACETYLASE"/>
    <property type="match status" value="1"/>
</dbReference>
<proteinExistence type="inferred from homology"/>
<evidence type="ECO:0000256" key="4">
    <source>
        <dbReference type="ARBA" id="ARBA00006247"/>
    </source>
</evidence>
<evidence type="ECO:0000256" key="7">
    <source>
        <dbReference type="ARBA" id="ARBA00022723"/>
    </source>
</evidence>
<dbReference type="InterPro" id="IPR011650">
    <property type="entry name" value="Peptidase_M20_dimer"/>
</dbReference>
<dbReference type="Pfam" id="PF07687">
    <property type="entry name" value="M20_dimer"/>
    <property type="match status" value="1"/>
</dbReference>
<keyword evidence="10" id="KW-0170">Cobalt</keyword>
<evidence type="ECO:0000313" key="15">
    <source>
        <dbReference type="Proteomes" id="UP001560267"/>
    </source>
</evidence>
<dbReference type="InterPro" id="IPR036264">
    <property type="entry name" value="Bact_exopeptidase_dim_dom"/>
</dbReference>
<dbReference type="Proteomes" id="UP001560267">
    <property type="component" value="Unassembled WGS sequence"/>
</dbReference>
<evidence type="ECO:0000256" key="11">
    <source>
        <dbReference type="ARBA" id="ARBA00051301"/>
    </source>
</evidence>
<dbReference type="InterPro" id="IPR010182">
    <property type="entry name" value="ArgE/DapE"/>
</dbReference>
<evidence type="ECO:0000313" key="14">
    <source>
        <dbReference type="EMBL" id="MEX6430376.1"/>
    </source>
</evidence>
<dbReference type="SUPFAM" id="SSF55031">
    <property type="entry name" value="Bacterial exopeptidase dimerisation domain"/>
    <property type="match status" value="1"/>
</dbReference>
<evidence type="ECO:0000256" key="10">
    <source>
        <dbReference type="ARBA" id="ARBA00023285"/>
    </source>
</evidence>
<dbReference type="InterPro" id="IPR050072">
    <property type="entry name" value="Peptidase_M20A"/>
</dbReference>
<keyword evidence="7" id="KW-0479">Metal-binding</keyword>
<evidence type="ECO:0000259" key="13">
    <source>
        <dbReference type="Pfam" id="PF07687"/>
    </source>
</evidence>
<feature type="compositionally biased region" description="Polar residues" evidence="12">
    <location>
        <begin position="13"/>
        <end position="22"/>
    </location>
</feature>
<comment type="pathway">
    <text evidence="3">Amino-acid biosynthesis; L-lysine biosynthesis via DAP pathway; LL-2,6-diaminopimelate from (S)-tetrahydrodipicolinate (succinylase route): step 3/3.</text>
</comment>
<comment type="similarity">
    <text evidence="4">Belongs to the peptidase M20A family.</text>
</comment>
<keyword evidence="15" id="KW-1185">Reference proteome</keyword>
<sequence>SLLQASLGLATTPPGSSVTGKLSHTRPSDLTSTIEAYLKGNGSMQPSPSNRFLEHLDTEALIGFVQHLVQIRSVNDPLVGATEDAAAQAVVEIAKSFGWEPIVEYVQPGRPNVIVQLKGEQPGPHLIFEGHTDVVSEGDRNLWSFDPYGGDIVDGQLRGRGAADMKSGLGAMLYAARALEQSGELAGSLTLAALVDEEGLMLGVKDFVAKGYADGAIGAIVCEPEAGEVCTTQKGAIRLEVRFRGRIAHGAMPDQGANPIPAVADILAFAKHTERRLRREYGADPLLGTISITPTALTAGSRIQMNLTPPIATADFDIRTTPPIDHATLIAAFRHEVRAIANASGTSGEIEVIDDRPPTSVTKEGPLVHAMVEAHRQVYGEAPAYGGVPGTTDGTILFRDAKLPVVVYGPGGKWIAHQADEYVNVSEIIGAAKVYLLAARALLRPTQ</sequence>
<name>A0ABV3Y621_9ACTN</name>
<comment type="cofactor">
    <cofactor evidence="2">
        <name>Zn(2+)</name>
        <dbReference type="ChEBI" id="CHEBI:29105"/>
    </cofactor>
</comment>
<evidence type="ECO:0000256" key="5">
    <source>
        <dbReference type="ARBA" id="ARBA00011921"/>
    </source>
</evidence>
<feature type="domain" description="Peptidase M20 dimerisation" evidence="13">
    <location>
        <begin position="232"/>
        <end position="341"/>
    </location>
</feature>
<dbReference type="InterPro" id="IPR001261">
    <property type="entry name" value="ArgE/DapE_CS"/>
</dbReference>
<organism evidence="14 15">
    <name type="scientific">Ferrimicrobium acidiphilum</name>
    <dbReference type="NCBI Taxonomy" id="121039"/>
    <lineage>
        <taxon>Bacteria</taxon>
        <taxon>Bacillati</taxon>
        <taxon>Actinomycetota</taxon>
        <taxon>Acidimicrobiia</taxon>
        <taxon>Acidimicrobiales</taxon>
        <taxon>Acidimicrobiaceae</taxon>
        <taxon>Ferrimicrobium</taxon>
    </lineage>
</organism>
<evidence type="ECO:0000256" key="2">
    <source>
        <dbReference type="ARBA" id="ARBA00001947"/>
    </source>
</evidence>
<keyword evidence="9" id="KW-0862">Zinc</keyword>
<evidence type="ECO:0000256" key="1">
    <source>
        <dbReference type="ARBA" id="ARBA00001941"/>
    </source>
</evidence>
<feature type="region of interest" description="Disordered" evidence="12">
    <location>
        <begin position="1"/>
        <end position="27"/>
    </location>
</feature>
<evidence type="ECO:0000256" key="3">
    <source>
        <dbReference type="ARBA" id="ARBA00005130"/>
    </source>
</evidence>
<dbReference type="EMBL" id="JBFSHR010000049">
    <property type="protein sequence ID" value="MEX6430376.1"/>
    <property type="molecule type" value="Genomic_DNA"/>
</dbReference>